<evidence type="ECO:0000256" key="1">
    <source>
        <dbReference type="ARBA" id="ARBA00009437"/>
    </source>
</evidence>
<sequence>MELRHLKYFKTVAEELHFGKAANRLNMAQPPLSLQIRQLEEEIGVQLFHRTKRNVDLTEEGKVFLEKVYHLFDHLEEAIHTVRLMKSGEIGEIVIGFIASTAYDILPAIIKHYRAQYPAIHVVLKQLTSSEQINALKDGTIHVGIISEPIESEEINLQIIRQEPLIIALPREHPLVVNSTTASPIQLIDLENEDFIVTGRRANQVHYDGVINSCYQAGFSPRIVQETEEMSTVISLVSTGIGVALVPASMHLLLQNEVIYREIKDNEFHTVTALVWDSKNQSPVIQTFIELVNESIVPLFNP</sequence>
<dbReference type="CDD" id="cd08414">
    <property type="entry name" value="PBP2_LTTR_aromatics_like"/>
    <property type="match status" value="1"/>
</dbReference>
<dbReference type="Pfam" id="PF00126">
    <property type="entry name" value="HTH_1"/>
    <property type="match status" value="1"/>
</dbReference>
<dbReference type="PANTHER" id="PTHR30346:SF0">
    <property type="entry name" value="HCA OPERON TRANSCRIPTIONAL ACTIVATOR HCAR"/>
    <property type="match status" value="1"/>
</dbReference>
<feature type="domain" description="HTH lysR-type" evidence="5">
    <location>
        <begin position="1"/>
        <end position="58"/>
    </location>
</feature>
<dbReference type="PROSITE" id="PS50931">
    <property type="entry name" value="HTH_LYSR"/>
    <property type="match status" value="1"/>
</dbReference>
<organism evidence="6 7">
    <name type="scientific">Paenibacillus polymyxa</name>
    <name type="common">Bacillus polymyxa</name>
    <dbReference type="NCBI Taxonomy" id="1406"/>
    <lineage>
        <taxon>Bacteria</taxon>
        <taxon>Bacillati</taxon>
        <taxon>Bacillota</taxon>
        <taxon>Bacilli</taxon>
        <taxon>Bacillales</taxon>
        <taxon>Paenibacillaceae</taxon>
        <taxon>Paenibacillus</taxon>
    </lineage>
</organism>
<dbReference type="AlphaFoldDB" id="A0AAE9IB89"/>
<keyword evidence="3" id="KW-0238">DNA-binding</keyword>
<dbReference type="SUPFAM" id="SSF46785">
    <property type="entry name" value="Winged helix' DNA-binding domain"/>
    <property type="match status" value="1"/>
</dbReference>
<dbReference type="InterPro" id="IPR036390">
    <property type="entry name" value="WH_DNA-bd_sf"/>
</dbReference>
<dbReference type="Proteomes" id="UP001055784">
    <property type="component" value="Chromosome"/>
</dbReference>
<evidence type="ECO:0000313" key="6">
    <source>
        <dbReference type="EMBL" id="URJ48961.1"/>
    </source>
</evidence>
<dbReference type="RefSeq" id="WP_250259506.1">
    <property type="nucleotide sequence ID" value="NZ_CP097769.1"/>
</dbReference>
<dbReference type="FunFam" id="1.10.10.10:FF:000001">
    <property type="entry name" value="LysR family transcriptional regulator"/>
    <property type="match status" value="1"/>
</dbReference>
<dbReference type="InterPro" id="IPR000847">
    <property type="entry name" value="LysR_HTH_N"/>
</dbReference>
<gene>
    <name evidence="6" type="ORF">MF626_003253</name>
</gene>
<keyword evidence="4" id="KW-0804">Transcription</keyword>
<comment type="similarity">
    <text evidence="1">Belongs to the LysR transcriptional regulatory family.</text>
</comment>
<accession>A0AAE9IB89</accession>
<name>A0AAE9IB89_PAEPO</name>
<dbReference type="GO" id="GO:0032993">
    <property type="term" value="C:protein-DNA complex"/>
    <property type="evidence" value="ECO:0007669"/>
    <property type="project" value="TreeGrafter"/>
</dbReference>
<dbReference type="EMBL" id="CP097770">
    <property type="protein sequence ID" value="URJ48961.1"/>
    <property type="molecule type" value="Genomic_DNA"/>
</dbReference>
<dbReference type="GO" id="GO:0003677">
    <property type="term" value="F:DNA binding"/>
    <property type="evidence" value="ECO:0007669"/>
    <property type="project" value="UniProtKB-KW"/>
</dbReference>
<protein>
    <submittedName>
        <fullName evidence="6">LysR substrate-binding domain-containing protein</fullName>
    </submittedName>
</protein>
<dbReference type="PRINTS" id="PR00039">
    <property type="entry name" value="HTHLYSR"/>
</dbReference>
<dbReference type="Pfam" id="PF03466">
    <property type="entry name" value="LysR_substrate"/>
    <property type="match status" value="1"/>
</dbReference>
<keyword evidence="2" id="KW-0805">Transcription regulation</keyword>
<dbReference type="GO" id="GO:0003700">
    <property type="term" value="F:DNA-binding transcription factor activity"/>
    <property type="evidence" value="ECO:0007669"/>
    <property type="project" value="InterPro"/>
</dbReference>
<evidence type="ECO:0000256" key="3">
    <source>
        <dbReference type="ARBA" id="ARBA00023125"/>
    </source>
</evidence>
<evidence type="ECO:0000256" key="2">
    <source>
        <dbReference type="ARBA" id="ARBA00023015"/>
    </source>
</evidence>
<dbReference type="SUPFAM" id="SSF53850">
    <property type="entry name" value="Periplasmic binding protein-like II"/>
    <property type="match status" value="1"/>
</dbReference>
<dbReference type="InterPro" id="IPR005119">
    <property type="entry name" value="LysR_subst-bd"/>
</dbReference>
<dbReference type="Gene3D" id="3.40.190.10">
    <property type="entry name" value="Periplasmic binding protein-like II"/>
    <property type="match status" value="2"/>
</dbReference>
<dbReference type="PANTHER" id="PTHR30346">
    <property type="entry name" value="TRANSCRIPTIONAL DUAL REGULATOR HCAR-RELATED"/>
    <property type="match status" value="1"/>
</dbReference>
<dbReference type="InterPro" id="IPR036388">
    <property type="entry name" value="WH-like_DNA-bd_sf"/>
</dbReference>
<dbReference type="Gene3D" id="1.10.10.10">
    <property type="entry name" value="Winged helix-like DNA-binding domain superfamily/Winged helix DNA-binding domain"/>
    <property type="match status" value="1"/>
</dbReference>
<proteinExistence type="inferred from homology"/>
<evidence type="ECO:0000259" key="5">
    <source>
        <dbReference type="PROSITE" id="PS50931"/>
    </source>
</evidence>
<evidence type="ECO:0000313" key="7">
    <source>
        <dbReference type="Proteomes" id="UP001055784"/>
    </source>
</evidence>
<reference evidence="6" key="1">
    <citation type="submission" date="2022-11" db="EMBL/GenBank/DDBJ databases">
        <authorList>
            <person name="Vasilchenko N.G."/>
            <person name="Prazdnova E.V."/>
            <person name="Gorovtsov A.V."/>
            <person name="Chistyakov V.A."/>
            <person name="Pak M.L."/>
        </authorList>
    </citation>
    <scope>NUCLEOTIDE SEQUENCE</scope>
    <source>
        <strain evidence="6">R 4.5</strain>
    </source>
</reference>
<evidence type="ECO:0000256" key="4">
    <source>
        <dbReference type="ARBA" id="ARBA00023163"/>
    </source>
</evidence>